<dbReference type="Ensembl" id="ENSNPET00000017629.1">
    <property type="protein sequence ID" value="ENSNPEP00000017204.1"/>
    <property type="gene ID" value="ENSNPEG00000012812.1"/>
</dbReference>
<accession>A0A8C6ZTZ5</accession>
<reference evidence="2" key="2">
    <citation type="submission" date="2025-09" db="UniProtKB">
        <authorList>
            <consortium name="Ensembl"/>
        </authorList>
    </citation>
    <scope>IDENTIFICATION</scope>
</reference>
<feature type="region of interest" description="Disordered" evidence="1">
    <location>
        <begin position="49"/>
        <end position="70"/>
    </location>
</feature>
<dbReference type="Proteomes" id="UP000694420">
    <property type="component" value="Unplaced"/>
</dbReference>
<keyword evidence="3" id="KW-1185">Reference proteome</keyword>
<organism evidence="2 3">
    <name type="scientific">Nothoprocta perdicaria</name>
    <name type="common">Chilean tinamou</name>
    <name type="synonym">Crypturus perdicarius</name>
    <dbReference type="NCBI Taxonomy" id="30464"/>
    <lineage>
        <taxon>Eukaryota</taxon>
        <taxon>Metazoa</taxon>
        <taxon>Chordata</taxon>
        <taxon>Craniata</taxon>
        <taxon>Vertebrata</taxon>
        <taxon>Euteleostomi</taxon>
        <taxon>Archelosauria</taxon>
        <taxon>Archosauria</taxon>
        <taxon>Dinosauria</taxon>
        <taxon>Saurischia</taxon>
        <taxon>Theropoda</taxon>
        <taxon>Coelurosauria</taxon>
        <taxon>Aves</taxon>
        <taxon>Palaeognathae</taxon>
        <taxon>Tinamiformes</taxon>
        <taxon>Tinamidae</taxon>
        <taxon>Nothoprocta</taxon>
    </lineage>
</organism>
<sequence>LYDKIFFSLMSQERGDHLFLHMQNGSHGTLFQGVKLQNAFCEVVQPCRPGSAGGKQGWNSRLLPRDSPGH</sequence>
<protein>
    <submittedName>
        <fullName evidence="2">Uncharacterized protein</fullName>
    </submittedName>
</protein>
<reference evidence="2" key="1">
    <citation type="submission" date="2025-08" db="UniProtKB">
        <authorList>
            <consortium name="Ensembl"/>
        </authorList>
    </citation>
    <scope>IDENTIFICATION</scope>
</reference>
<evidence type="ECO:0000313" key="3">
    <source>
        <dbReference type="Proteomes" id="UP000694420"/>
    </source>
</evidence>
<proteinExistence type="predicted"/>
<evidence type="ECO:0000256" key="1">
    <source>
        <dbReference type="SAM" id="MobiDB-lite"/>
    </source>
</evidence>
<dbReference type="AlphaFoldDB" id="A0A8C6ZTZ5"/>
<name>A0A8C6ZTZ5_NOTPE</name>
<evidence type="ECO:0000313" key="2">
    <source>
        <dbReference type="Ensembl" id="ENSNPEP00000017204.1"/>
    </source>
</evidence>